<accession>A0A9N8EFH8</accession>
<feature type="region of interest" description="Disordered" evidence="1">
    <location>
        <begin position="1"/>
        <end position="258"/>
    </location>
</feature>
<keyword evidence="2" id="KW-0812">Transmembrane</keyword>
<feature type="transmembrane region" description="Helical" evidence="2">
    <location>
        <begin position="275"/>
        <end position="297"/>
    </location>
</feature>
<feature type="compositionally biased region" description="Basic and acidic residues" evidence="1">
    <location>
        <begin position="149"/>
        <end position="171"/>
    </location>
</feature>
<feature type="compositionally biased region" description="Polar residues" evidence="1">
    <location>
        <begin position="129"/>
        <end position="148"/>
    </location>
</feature>
<evidence type="ECO:0000313" key="4">
    <source>
        <dbReference type="Proteomes" id="UP001153069"/>
    </source>
</evidence>
<evidence type="ECO:0000256" key="1">
    <source>
        <dbReference type="SAM" id="MobiDB-lite"/>
    </source>
</evidence>
<dbReference type="AlphaFoldDB" id="A0A9N8EFH8"/>
<protein>
    <submittedName>
        <fullName evidence="3">Uncharacterized protein</fullName>
    </submittedName>
</protein>
<reference evidence="3" key="1">
    <citation type="submission" date="2020-06" db="EMBL/GenBank/DDBJ databases">
        <authorList>
            <consortium name="Plant Systems Biology data submission"/>
        </authorList>
    </citation>
    <scope>NUCLEOTIDE SEQUENCE</scope>
    <source>
        <strain evidence="3">D6</strain>
    </source>
</reference>
<feature type="compositionally biased region" description="Acidic residues" evidence="1">
    <location>
        <begin position="94"/>
        <end position="117"/>
    </location>
</feature>
<feature type="compositionally biased region" description="Acidic residues" evidence="1">
    <location>
        <begin position="172"/>
        <end position="182"/>
    </location>
</feature>
<comment type="caution">
    <text evidence="3">The sequence shown here is derived from an EMBL/GenBank/DDBJ whole genome shotgun (WGS) entry which is preliminary data.</text>
</comment>
<evidence type="ECO:0000256" key="2">
    <source>
        <dbReference type="SAM" id="Phobius"/>
    </source>
</evidence>
<sequence>MPRSGRLQEEQPQVIFPEEVSDEEEPHDEPHQEPQKRVSSLRQSNQPTAHSGTNQSQEYYGDQEDFDEEDGSYDEEFGGQQPEVRSDPELVGEYYDDDDDDECWEQEEGYEDDDDEMLLSTDGDGQATMRKSTPNDSTRSSNYNGSNRESTRSYHPHVFDQDDDEFSPKGFDDEDEEWEDGPSGEFSEPSAEPLLHNEQRQQQQQPTMDVEQGETSSDNSAWEESYHMDEAQQQQPAEDTWQDPAVAQNGEPQLEKARDVNAVTTSKSGGSNAPIFLIAGVLFLTISLICSILAIVFRDAKA</sequence>
<evidence type="ECO:0000313" key="3">
    <source>
        <dbReference type="EMBL" id="CAB9520142.1"/>
    </source>
</evidence>
<keyword evidence="2" id="KW-0472">Membrane</keyword>
<keyword evidence="4" id="KW-1185">Reference proteome</keyword>
<feature type="compositionally biased region" description="Acidic residues" evidence="1">
    <location>
        <begin position="61"/>
        <end position="77"/>
    </location>
</feature>
<gene>
    <name evidence="3" type="ORF">SEMRO_1077_G238630.1</name>
</gene>
<proteinExistence type="predicted"/>
<feature type="compositionally biased region" description="Polar residues" evidence="1">
    <location>
        <begin position="213"/>
        <end position="222"/>
    </location>
</feature>
<dbReference type="Proteomes" id="UP001153069">
    <property type="component" value="Unassembled WGS sequence"/>
</dbReference>
<keyword evidence="2" id="KW-1133">Transmembrane helix</keyword>
<organism evidence="3 4">
    <name type="scientific">Seminavis robusta</name>
    <dbReference type="NCBI Taxonomy" id="568900"/>
    <lineage>
        <taxon>Eukaryota</taxon>
        <taxon>Sar</taxon>
        <taxon>Stramenopiles</taxon>
        <taxon>Ochrophyta</taxon>
        <taxon>Bacillariophyta</taxon>
        <taxon>Bacillariophyceae</taxon>
        <taxon>Bacillariophycidae</taxon>
        <taxon>Naviculales</taxon>
        <taxon>Naviculaceae</taxon>
        <taxon>Seminavis</taxon>
    </lineage>
</organism>
<feature type="compositionally biased region" description="Polar residues" evidence="1">
    <location>
        <begin position="37"/>
        <end position="58"/>
    </location>
</feature>
<dbReference type="EMBL" id="CAICTM010001075">
    <property type="protein sequence ID" value="CAB9520142.1"/>
    <property type="molecule type" value="Genomic_DNA"/>
</dbReference>
<name>A0A9N8EFH8_9STRA</name>